<accession>A0A3N2GXB2</accession>
<dbReference type="RefSeq" id="WP_123684437.1">
    <property type="nucleotide sequence ID" value="NZ_RKHY01000001.1"/>
</dbReference>
<feature type="binding site" evidence="4">
    <location>
        <begin position="239"/>
        <end position="241"/>
    </location>
    <ligand>
        <name>acetyl-CoA</name>
        <dbReference type="ChEBI" id="CHEBI:57288"/>
        <label>2</label>
    </ligand>
</feature>
<organism evidence="6 7">
    <name type="scientific">Amycolatopsis thermoflava</name>
    <dbReference type="NCBI Taxonomy" id="84480"/>
    <lineage>
        <taxon>Bacteria</taxon>
        <taxon>Bacillati</taxon>
        <taxon>Actinomycetota</taxon>
        <taxon>Actinomycetes</taxon>
        <taxon>Pseudonocardiales</taxon>
        <taxon>Pseudonocardiaceae</taxon>
        <taxon>Amycolatopsis</taxon>
        <taxon>Amycolatopsis methanolica group</taxon>
    </lineage>
</organism>
<dbReference type="CDD" id="cd04301">
    <property type="entry name" value="NAT_SF"/>
    <property type="match status" value="2"/>
</dbReference>
<evidence type="ECO:0000313" key="6">
    <source>
        <dbReference type="EMBL" id="ROS41227.1"/>
    </source>
</evidence>
<keyword evidence="3 4" id="KW-0012">Acyltransferase</keyword>
<keyword evidence="2 4" id="KW-0677">Repeat</keyword>
<dbReference type="InterPro" id="IPR000182">
    <property type="entry name" value="GNAT_dom"/>
</dbReference>
<comment type="caution">
    <text evidence="6">The sequence shown here is derived from an EMBL/GenBank/DDBJ whole genome shotgun (WGS) entry which is preliminary data.</text>
</comment>
<feature type="binding site" evidence="4">
    <location>
        <begin position="86"/>
        <end position="91"/>
    </location>
    <ligand>
        <name>acetyl-CoA</name>
        <dbReference type="ChEBI" id="CHEBI:57288"/>
        <label>1</label>
    </ligand>
</feature>
<dbReference type="SUPFAM" id="SSF55729">
    <property type="entry name" value="Acyl-CoA N-acyltransferases (Nat)"/>
    <property type="match status" value="1"/>
</dbReference>
<keyword evidence="7" id="KW-1185">Reference proteome</keyword>
<comment type="caution">
    <text evidence="4">Lacks conserved residue(s) required for the propagation of feature annotation.</text>
</comment>
<evidence type="ECO:0000256" key="1">
    <source>
        <dbReference type="ARBA" id="ARBA00022679"/>
    </source>
</evidence>
<feature type="binding site" evidence="4">
    <location>
        <position position="179"/>
    </location>
    <ligand>
        <name>1D-myo-inositol 2-(L-cysteinylamino)-2-deoxy-alpha-D-glucopyranoside</name>
        <dbReference type="ChEBI" id="CHEBI:58887"/>
    </ligand>
</feature>
<dbReference type="InterPro" id="IPR050276">
    <property type="entry name" value="MshD_Acetyltransferase"/>
</dbReference>
<comment type="similarity">
    <text evidence="4">Belongs to the acetyltransferase family. MshD subfamily.</text>
</comment>
<dbReference type="AlphaFoldDB" id="A0A3N2GXB2"/>
<feature type="binding site" evidence="4">
    <location>
        <position position="219"/>
    </location>
    <ligand>
        <name>1D-myo-inositol 2-(L-cysteinylamino)-2-deoxy-alpha-D-glucopyranoside</name>
        <dbReference type="ChEBI" id="CHEBI:58887"/>
    </ligand>
</feature>
<dbReference type="HAMAP" id="MF_01698">
    <property type="entry name" value="MshD"/>
    <property type="match status" value="1"/>
</dbReference>
<feature type="domain" description="N-acetyltransferase" evidence="5">
    <location>
        <begin position="5"/>
        <end position="155"/>
    </location>
</feature>
<dbReference type="GO" id="GO:0010125">
    <property type="term" value="P:mycothiol biosynthetic process"/>
    <property type="evidence" value="ECO:0007669"/>
    <property type="project" value="UniProtKB-UniRule"/>
</dbReference>
<comment type="catalytic activity">
    <reaction evidence="4">
        <text>1D-myo-inositol 2-(L-cysteinylamino)-2-deoxy-alpha-D-glucopyranoside + acetyl-CoA = mycothiol + CoA + H(+)</text>
        <dbReference type="Rhea" id="RHEA:26172"/>
        <dbReference type="ChEBI" id="CHEBI:15378"/>
        <dbReference type="ChEBI" id="CHEBI:16768"/>
        <dbReference type="ChEBI" id="CHEBI:57287"/>
        <dbReference type="ChEBI" id="CHEBI:57288"/>
        <dbReference type="ChEBI" id="CHEBI:58887"/>
        <dbReference type="EC" id="2.3.1.189"/>
    </reaction>
</comment>
<dbReference type="PIRSF" id="PIRSF021524">
    <property type="entry name" value="MSH_acetyltransferase"/>
    <property type="match status" value="1"/>
</dbReference>
<feature type="binding site" evidence="4">
    <location>
        <begin position="78"/>
        <end position="80"/>
    </location>
    <ligand>
        <name>acetyl-CoA</name>
        <dbReference type="ChEBI" id="CHEBI:57288"/>
        <label>1</label>
    </ligand>
</feature>
<dbReference type="Pfam" id="PF00583">
    <property type="entry name" value="Acetyltransf_1"/>
    <property type="match status" value="2"/>
</dbReference>
<comment type="subunit">
    <text evidence="4">Monomer.</text>
</comment>
<dbReference type="PROSITE" id="PS51186">
    <property type="entry name" value="GNAT"/>
    <property type="match status" value="2"/>
</dbReference>
<proteinExistence type="inferred from homology"/>
<dbReference type="EMBL" id="RKHY01000001">
    <property type="protein sequence ID" value="ROS41227.1"/>
    <property type="molecule type" value="Genomic_DNA"/>
</dbReference>
<feature type="binding site" evidence="4">
    <location>
        <position position="235"/>
    </location>
    <ligand>
        <name>1D-myo-inositol 2-(L-cysteinylamino)-2-deoxy-alpha-D-glucopyranoside</name>
        <dbReference type="ChEBI" id="CHEBI:58887"/>
    </ligand>
</feature>
<gene>
    <name evidence="4" type="primary">mshD</name>
    <name evidence="6" type="ORF">EDD35_3582</name>
</gene>
<keyword evidence="1 4" id="KW-0808">Transferase</keyword>
<comment type="function">
    <text evidence="4">Catalyzes the transfer of acetyl from acetyl-CoA to desacetylmycothiol (Cys-GlcN-Ins) to form mycothiol.</text>
</comment>
<dbReference type="Proteomes" id="UP000274843">
    <property type="component" value="Unassembled WGS sequence"/>
</dbReference>
<dbReference type="InterPro" id="IPR017813">
    <property type="entry name" value="Mycothiol_AcTrfase"/>
</dbReference>
<name>A0A3N2GXB2_9PSEU</name>
<dbReference type="NCBIfam" id="TIGR03448">
    <property type="entry name" value="mycothiol_MshD"/>
    <property type="match status" value="1"/>
</dbReference>
<dbReference type="Gene3D" id="3.40.630.30">
    <property type="match status" value="1"/>
</dbReference>
<feature type="domain" description="N-acetyltransferase" evidence="5">
    <location>
        <begin position="152"/>
        <end position="301"/>
    </location>
</feature>
<feature type="binding site" evidence="4">
    <location>
        <position position="273"/>
    </location>
    <ligand>
        <name>1D-myo-inositol 2-(L-cysteinylamino)-2-deoxy-alpha-D-glucopyranoside</name>
        <dbReference type="ChEBI" id="CHEBI:58887"/>
    </ligand>
</feature>
<dbReference type="GeneID" id="301844942"/>
<evidence type="ECO:0000256" key="3">
    <source>
        <dbReference type="ARBA" id="ARBA00023315"/>
    </source>
</evidence>
<dbReference type="PANTHER" id="PTHR43617:SF31">
    <property type="entry name" value="MYCOTHIOL ACETYLTRANSFERASE"/>
    <property type="match status" value="1"/>
</dbReference>
<reference evidence="6 7" key="1">
    <citation type="submission" date="2018-11" db="EMBL/GenBank/DDBJ databases">
        <title>Sequencing the genomes of 1000 actinobacteria strains.</title>
        <authorList>
            <person name="Klenk H.-P."/>
        </authorList>
    </citation>
    <scope>NUCLEOTIDE SEQUENCE [LARGE SCALE GENOMIC DNA]</scope>
    <source>
        <strain evidence="6 7">DSM 44348</strain>
    </source>
</reference>
<feature type="binding site" evidence="4">
    <location>
        <begin position="246"/>
        <end position="252"/>
    </location>
    <ligand>
        <name>acetyl-CoA</name>
        <dbReference type="ChEBI" id="CHEBI:57288"/>
        <label>2</label>
    </ligand>
</feature>
<dbReference type="EC" id="2.3.1.189" evidence="4"/>
<evidence type="ECO:0000256" key="4">
    <source>
        <dbReference type="HAMAP-Rule" id="MF_01698"/>
    </source>
</evidence>
<sequence length="301" mass="32953">MLTVVWVDELDETTTREVRELLLAAREVDGRPDISPGEPLPGEFASGPHLLARADGVLAGYAHLDTSGDAFGRQVAELIVRPDHRRRGVGTEVLSALVDRAGGAPLRIWAHGDHPGAAALAERAGFSRARELLVMHTPVDPDWPEPRLPEGVSLRTFVPGQDEQAVIEVNARAFDWHPEQGRLTVDDLRAEESADWFDADRFFLAEDSTGKLLGFHWTKVHPANPRRFGGRETGEVYVVGVDPGAQGGGLGKALTLAGLRYLRDRGLPQVILYVEGDNAPAIAVYSRLGFARHEVDVQYER</sequence>
<evidence type="ECO:0000259" key="5">
    <source>
        <dbReference type="PROSITE" id="PS51186"/>
    </source>
</evidence>
<dbReference type="InterPro" id="IPR016181">
    <property type="entry name" value="Acyl_CoA_acyltransferase"/>
</dbReference>
<dbReference type="GO" id="GO:0035447">
    <property type="term" value="F:mycothiol synthase activity"/>
    <property type="evidence" value="ECO:0007669"/>
    <property type="project" value="UniProtKB-UniRule"/>
</dbReference>
<dbReference type="GO" id="GO:0008999">
    <property type="term" value="F:protein-N-terminal-alanine acetyltransferase activity"/>
    <property type="evidence" value="ECO:0007669"/>
    <property type="project" value="TreeGrafter"/>
</dbReference>
<evidence type="ECO:0000256" key="2">
    <source>
        <dbReference type="ARBA" id="ARBA00022737"/>
    </source>
</evidence>
<protein>
    <recommendedName>
        <fullName evidence="4">Mycothiol acetyltransferase</fullName>
        <shortName evidence="4">MSH acetyltransferase</shortName>
        <ecNumber evidence="4">2.3.1.189</ecNumber>
    </recommendedName>
    <alternativeName>
        <fullName evidence="4">Mycothiol synthase</fullName>
    </alternativeName>
</protein>
<evidence type="ECO:0000313" key="7">
    <source>
        <dbReference type="Proteomes" id="UP000274843"/>
    </source>
</evidence>
<dbReference type="PANTHER" id="PTHR43617">
    <property type="entry name" value="L-AMINO ACID N-ACETYLTRANSFERASE"/>
    <property type="match status" value="1"/>
</dbReference>